<comment type="catalytic activity">
    <reaction evidence="6">
        <text>arsenic triglutathione + [thioredoxin]-dithiol + S-adenosyl-L-methionine + 2 H2O = methylarsonous acid + [thioredoxin]-disulfide + 3 glutathione + S-adenosyl-L-homocysteine + H(+)</text>
        <dbReference type="Rhea" id="RHEA:69460"/>
        <dbReference type="Rhea" id="RHEA-COMP:10698"/>
        <dbReference type="Rhea" id="RHEA-COMP:10700"/>
        <dbReference type="ChEBI" id="CHEBI:15377"/>
        <dbReference type="ChEBI" id="CHEBI:15378"/>
        <dbReference type="ChEBI" id="CHEBI:17826"/>
        <dbReference type="ChEBI" id="CHEBI:29950"/>
        <dbReference type="ChEBI" id="CHEBI:50058"/>
        <dbReference type="ChEBI" id="CHEBI:57856"/>
        <dbReference type="ChEBI" id="CHEBI:57925"/>
        <dbReference type="ChEBI" id="CHEBI:59789"/>
        <dbReference type="ChEBI" id="CHEBI:183640"/>
        <dbReference type="EC" id="2.1.1.137"/>
    </reaction>
</comment>
<dbReference type="EMBL" id="ML732202">
    <property type="protein sequence ID" value="KAB8074886.1"/>
    <property type="molecule type" value="Genomic_DNA"/>
</dbReference>
<evidence type="ECO:0000256" key="8">
    <source>
        <dbReference type="ARBA" id="ARBA00048428"/>
    </source>
</evidence>
<reference evidence="10 11" key="1">
    <citation type="submission" date="2019-04" db="EMBL/GenBank/DDBJ databases">
        <title>Friends and foes A comparative genomics study of 23 Aspergillus species from section Flavi.</title>
        <authorList>
            <consortium name="DOE Joint Genome Institute"/>
            <person name="Kjaerbolling I."/>
            <person name="Vesth T."/>
            <person name="Frisvad J.C."/>
            <person name="Nybo J.L."/>
            <person name="Theobald S."/>
            <person name="Kildgaard S."/>
            <person name="Isbrandt T."/>
            <person name="Kuo A."/>
            <person name="Sato A."/>
            <person name="Lyhne E.K."/>
            <person name="Kogle M.E."/>
            <person name="Wiebenga A."/>
            <person name="Kun R.S."/>
            <person name="Lubbers R.J."/>
            <person name="Makela M.R."/>
            <person name="Barry K."/>
            <person name="Chovatia M."/>
            <person name="Clum A."/>
            <person name="Daum C."/>
            <person name="Haridas S."/>
            <person name="He G."/>
            <person name="LaButti K."/>
            <person name="Lipzen A."/>
            <person name="Mondo S."/>
            <person name="Riley R."/>
            <person name="Salamov A."/>
            <person name="Simmons B.A."/>
            <person name="Magnuson J.K."/>
            <person name="Henrissat B."/>
            <person name="Mortensen U.H."/>
            <person name="Larsen T.O."/>
            <person name="Devries R.P."/>
            <person name="Grigoriev I.V."/>
            <person name="Machida M."/>
            <person name="Baker S.E."/>
            <person name="Andersen M.R."/>
        </authorList>
    </citation>
    <scope>NUCLEOTIDE SEQUENCE [LARGE SCALE GENOMIC DNA]</scope>
    <source>
        <strain evidence="10 11">CBS 151.66</strain>
    </source>
</reference>
<name>A0A5N5X259_9EURO</name>
<dbReference type="PANTHER" id="PTHR43675:SF8">
    <property type="entry name" value="ARSENITE METHYLTRANSFERASE"/>
    <property type="match status" value="1"/>
</dbReference>
<dbReference type="SUPFAM" id="SSF53335">
    <property type="entry name" value="S-adenosyl-L-methionine-dependent methyltransferases"/>
    <property type="match status" value="1"/>
</dbReference>
<gene>
    <name evidence="10" type="ORF">BDV29DRAFT_172793</name>
</gene>
<evidence type="ECO:0000256" key="2">
    <source>
        <dbReference type="ARBA" id="ARBA00022691"/>
    </source>
</evidence>
<dbReference type="PANTHER" id="PTHR43675">
    <property type="entry name" value="ARSENITE METHYLTRANSFERASE"/>
    <property type="match status" value="1"/>
</dbReference>
<evidence type="ECO:0000259" key="9">
    <source>
        <dbReference type="Pfam" id="PF13847"/>
    </source>
</evidence>
<feature type="domain" description="Methyltransferase" evidence="9">
    <location>
        <begin position="66"/>
        <end position="214"/>
    </location>
</feature>
<dbReference type="AlphaFoldDB" id="A0A5N5X259"/>
<organism evidence="10 11">
    <name type="scientific">Aspergillus leporis</name>
    <dbReference type="NCBI Taxonomy" id="41062"/>
    <lineage>
        <taxon>Eukaryota</taxon>
        <taxon>Fungi</taxon>
        <taxon>Dikarya</taxon>
        <taxon>Ascomycota</taxon>
        <taxon>Pezizomycotina</taxon>
        <taxon>Eurotiomycetes</taxon>
        <taxon>Eurotiomycetidae</taxon>
        <taxon>Eurotiales</taxon>
        <taxon>Aspergillaceae</taxon>
        <taxon>Aspergillus</taxon>
        <taxon>Aspergillus subgen. Circumdati</taxon>
    </lineage>
</organism>
<dbReference type="Proteomes" id="UP000326565">
    <property type="component" value="Unassembled WGS sequence"/>
</dbReference>
<evidence type="ECO:0000256" key="3">
    <source>
        <dbReference type="ARBA" id="ARBA00034487"/>
    </source>
</evidence>
<dbReference type="CDD" id="cd02440">
    <property type="entry name" value="AdoMet_MTases"/>
    <property type="match status" value="1"/>
</dbReference>
<dbReference type="Gene3D" id="3.40.50.150">
    <property type="entry name" value="Vaccinia Virus protein VP39"/>
    <property type="match status" value="1"/>
</dbReference>
<evidence type="ECO:0000256" key="1">
    <source>
        <dbReference type="ARBA" id="ARBA00022679"/>
    </source>
</evidence>
<evidence type="ECO:0000256" key="6">
    <source>
        <dbReference type="ARBA" id="ARBA00047941"/>
    </source>
</evidence>
<keyword evidence="10" id="KW-0489">Methyltransferase</keyword>
<comment type="catalytic activity">
    <reaction evidence="7">
        <text>arsenic triglutathione + 2 [thioredoxin]-dithiol + 2 S-adenosyl-L-methionine + H2O = dimethylarsinous acid + 2 [thioredoxin]-disulfide + 3 glutathione + 2 S-adenosyl-L-homocysteine + 2 H(+)</text>
        <dbReference type="Rhea" id="RHEA:69464"/>
        <dbReference type="Rhea" id="RHEA-COMP:10698"/>
        <dbReference type="Rhea" id="RHEA-COMP:10700"/>
        <dbReference type="ChEBI" id="CHEBI:15377"/>
        <dbReference type="ChEBI" id="CHEBI:15378"/>
        <dbReference type="ChEBI" id="CHEBI:23808"/>
        <dbReference type="ChEBI" id="CHEBI:29950"/>
        <dbReference type="ChEBI" id="CHEBI:50058"/>
        <dbReference type="ChEBI" id="CHEBI:57856"/>
        <dbReference type="ChEBI" id="CHEBI:57925"/>
        <dbReference type="ChEBI" id="CHEBI:59789"/>
        <dbReference type="ChEBI" id="CHEBI:183640"/>
        <dbReference type="EC" id="2.1.1.137"/>
    </reaction>
</comment>
<dbReference type="NCBIfam" id="NF008823">
    <property type="entry name" value="PRK11873.1"/>
    <property type="match status" value="1"/>
</dbReference>
<dbReference type="EC" id="2.1.1.137" evidence="4"/>
<evidence type="ECO:0000256" key="5">
    <source>
        <dbReference type="ARBA" id="ARBA00034545"/>
    </source>
</evidence>
<evidence type="ECO:0000256" key="4">
    <source>
        <dbReference type="ARBA" id="ARBA00034521"/>
    </source>
</evidence>
<accession>A0A5N5X259</accession>
<comment type="catalytic activity">
    <reaction evidence="8">
        <text>arsenic triglutathione + 3 [thioredoxin]-dithiol + 3 S-adenosyl-L-methionine = trimethylarsine + 3 [thioredoxin]-disulfide + 3 glutathione + 3 S-adenosyl-L-homocysteine + 3 H(+)</text>
        <dbReference type="Rhea" id="RHEA:69432"/>
        <dbReference type="Rhea" id="RHEA-COMP:10698"/>
        <dbReference type="Rhea" id="RHEA-COMP:10700"/>
        <dbReference type="ChEBI" id="CHEBI:15378"/>
        <dbReference type="ChEBI" id="CHEBI:27130"/>
        <dbReference type="ChEBI" id="CHEBI:29950"/>
        <dbReference type="ChEBI" id="CHEBI:50058"/>
        <dbReference type="ChEBI" id="CHEBI:57856"/>
        <dbReference type="ChEBI" id="CHEBI:57925"/>
        <dbReference type="ChEBI" id="CHEBI:59789"/>
        <dbReference type="ChEBI" id="CHEBI:183640"/>
        <dbReference type="EC" id="2.1.1.137"/>
    </reaction>
</comment>
<comment type="similarity">
    <text evidence="3">Belongs to the methyltransferase superfamily. Arsenite methyltransferase family.</text>
</comment>
<proteinExistence type="inferred from homology"/>
<dbReference type="InterPro" id="IPR029063">
    <property type="entry name" value="SAM-dependent_MTases_sf"/>
</dbReference>
<keyword evidence="1 10" id="KW-0808">Transferase</keyword>
<keyword evidence="11" id="KW-1185">Reference proteome</keyword>
<dbReference type="GO" id="GO:0030791">
    <property type="term" value="F:arsenite methyltransferase activity"/>
    <property type="evidence" value="ECO:0007669"/>
    <property type="project" value="UniProtKB-EC"/>
</dbReference>
<evidence type="ECO:0000313" key="10">
    <source>
        <dbReference type="EMBL" id="KAB8074886.1"/>
    </source>
</evidence>
<evidence type="ECO:0000313" key="11">
    <source>
        <dbReference type="Proteomes" id="UP000326565"/>
    </source>
</evidence>
<sequence length="278" mass="29685">MADNIYDLVQSKYGDIAKQSNATHGHEKEDAIAIAFGYSAEDLKLLPERSNLGLSCGNPVGLANVKEGEIILDLGSGGGIDVLLAARKAGPMGKAIGIDMTKSMIELAEKNARAASVSNVSFIEAKINSVPLPDSSVDCIISNCVINLVPKEDKASVFKEVFRLLKPGGRVALSDILAKKQLSQDIADNMALYVGCVAGASQIADYEEYLRMAGFQDVLIIDTEADLNLYKNSSYLPQSSCCKTTGGWGDRTAGPTALDFNEWVGSFQIYAIKPVVRA</sequence>
<dbReference type="OrthoDB" id="10017101at2759"/>
<keyword evidence="2" id="KW-0949">S-adenosyl-L-methionine</keyword>
<dbReference type="InterPro" id="IPR026669">
    <property type="entry name" value="Arsenite_MeTrfase-like"/>
</dbReference>
<dbReference type="GO" id="GO:0032259">
    <property type="term" value="P:methylation"/>
    <property type="evidence" value="ECO:0007669"/>
    <property type="project" value="UniProtKB-KW"/>
</dbReference>
<protein>
    <recommendedName>
        <fullName evidence="5">Arsenite methyltransferase</fullName>
        <ecNumber evidence="4">2.1.1.137</ecNumber>
    </recommendedName>
</protein>
<dbReference type="InterPro" id="IPR025714">
    <property type="entry name" value="Methyltranfer_dom"/>
</dbReference>
<dbReference type="Pfam" id="PF13847">
    <property type="entry name" value="Methyltransf_31"/>
    <property type="match status" value="1"/>
</dbReference>
<evidence type="ECO:0000256" key="7">
    <source>
        <dbReference type="ARBA" id="ARBA00047943"/>
    </source>
</evidence>